<keyword evidence="2" id="KW-0325">Glycoprotein</keyword>
<comment type="caution">
    <text evidence="3">The sequence shown here is derived from an EMBL/GenBank/DDBJ whole genome shotgun (WGS) entry which is preliminary data.</text>
</comment>
<dbReference type="InterPro" id="IPR004911">
    <property type="entry name" value="Interferon-induced_GILT"/>
</dbReference>
<dbReference type="AlphaFoldDB" id="A0A8S1BB42"/>
<accession>A0A8S1BB42</accession>
<evidence type="ECO:0008006" key="5">
    <source>
        <dbReference type="Google" id="ProtNLM"/>
    </source>
</evidence>
<evidence type="ECO:0000256" key="1">
    <source>
        <dbReference type="ARBA" id="ARBA00005679"/>
    </source>
</evidence>
<reference evidence="3 4" key="1">
    <citation type="submission" date="2020-04" db="EMBL/GenBank/DDBJ databases">
        <authorList>
            <person name="Wallbank WR R."/>
            <person name="Pardo Diaz C."/>
            <person name="Kozak K."/>
            <person name="Martin S."/>
            <person name="Jiggins C."/>
            <person name="Moest M."/>
            <person name="Warren A I."/>
            <person name="Byers J.R.P. K."/>
            <person name="Montejo-Kovacevich G."/>
            <person name="Yen C E."/>
        </authorList>
    </citation>
    <scope>NUCLEOTIDE SEQUENCE [LARGE SCALE GENOMIC DNA]</scope>
</reference>
<dbReference type="GO" id="GO:0016671">
    <property type="term" value="F:oxidoreductase activity, acting on a sulfur group of donors, disulfide as acceptor"/>
    <property type="evidence" value="ECO:0007669"/>
    <property type="project" value="InterPro"/>
</dbReference>
<proteinExistence type="inferred from homology"/>
<evidence type="ECO:0000313" key="4">
    <source>
        <dbReference type="Proteomes" id="UP000494256"/>
    </source>
</evidence>
<gene>
    <name evidence="3" type="ORF">APLA_LOCUS15280</name>
</gene>
<evidence type="ECO:0000256" key="2">
    <source>
        <dbReference type="ARBA" id="ARBA00023180"/>
    </source>
</evidence>
<dbReference type="Pfam" id="PF03227">
    <property type="entry name" value="GILT"/>
    <property type="match status" value="1"/>
</dbReference>
<dbReference type="PANTHER" id="PTHR13234:SF68">
    <property type="entry name" value="GH19763P"/>
    <property type="match status" value="1"/>
</dbReference>
<sequence length="198" mass="22305">MKTFETGAPQKIQLTVYYESQCPDSKDFIVNELQPALTLLHNYLILKLIPFGKAKSIDNTYFECQHGPTECTGNMVQSCALHVMKESGANDRKMLDYVVCEMKTEAGTTRNLWCVKKARVNENLVTSCLSSRMGTELLLRNEYLTKLVSPTFIPTITMDGIFDQGIQDSGIQDLIGTLCSYREDMPPCVQHYNLIGTE</sequence>
<evidence type="ECO:0000313" key="3">
    <source>
        <dbReference type="EMBL" id="CAB3255577.1"/>
    </source>
</evidence>
<dbReference type="EMBL" id="CADEBD010000443">
    <property type="protein sequence ID" value="CAB3255577.1"/>
    <property type="molecule type" value="Genomic_DNA"/>
</dbReference>
<dbReference type="Proteomes" id="UP000494256">
    <property type="component" value="Unassembled WGS sequence"/>
</dbReference>
<organism evidence="3 4">
    <name type="scientific">Arctia plantaginis</name>
    <name type="common">Wood tiger moth</name>
    <name type="synonym">Phalaena plantaginis</name>
    <dbReference type="NCBI Taxonomy" id="874455"/>
    <lineage>
        <taxon>Eukaryota</taxon>
        <taxon>Metazoa</taxon>
        <taxon>Ecdysozoa</taxon>
        <taxon>Arthropoda</taxon>
        <taxon>Hexapoda</taxon>
        <taxon>Insecta</taxon>
        <taxon>Pterygota</taxon>
        <taxon>Neoptera</taxon>
        <taxon>Endopterygota</taxon>
        <taxon>Lepidoptera</taxon>
        <taxon>Glossata</taxon>
        <taxon>Ditrysia</taxon>
        <taxon>Noctuoidea</taxon>
        <taxon>Erebidae</taxon>
        <taxon>Arctiinae</taxon>
        <taxon>Arctia</taxon>
    </lineage>
</organism>
<dbReference type="OrthoDB" id="430219at2759"/>
<dbReference type="PANTHER" id="PTHR13234">
    <property type="entry name" value="GAMMA-INTERFERON INDUCIBLE LYSOSOMAL THIOL REDUCTASE GILT"/>
    <property type="match status" value="1"/>
</dbReference>
<protein>
    <recommendedName>
        <fullName evidence="5">Gamma-interferon-inducible lysosomal thiol reductase</fullName>
    </recommendedName>
</protein>
<name>A0A8S1BB42_ARCPL</name>
<comment type="similarity">
    <text evidence="1">Belongs to the GILT family.</text>
</comment>